<keyword evidence="3" id="KW-1185">Reference proteome</keyword>
<evidence type="ECO:0000313" key="3">
    <source>
        <dbReference type="Proteomes" id="UP000807469"/>
    </source>
</evidence>
<dbReference type="EMBL" id="MU155611">
    <property type="protein sequence ID" value="KAF9471866.1"/>
    <property type="molecule type" value="Genomic_DNA"/>
</dbReference>
<dbReference type="AlphaFoldDB" id="A0A9P5YN36"/>
<dbReference type="Proteomes" id="UP000807469">
    <property type="component" value="Unassembled WGS sequence"/>
</dbReference>
<comment type="caution">
    <text evidence="2">The sequence shown here is derived from an EMBL/GenBank/DDBJ whole genome shotgun (WGS) entry which is preliminary data.</text>
</comment>
<feature type="region of interest" description="Disordered" evidence="1">
    <location>
        <begin position="71"/>
        <end position="93"/>
    </location>
</feature>
<accession>A0A9P5YN36</accession>
<gene>
    <name evidence="2" type="ORF">BDN70DRAFT_525839</name>
</gene>
<sequence length="128" mass="14586">MVEVEVEIDVEVEVEVEIERQKVNHRLRCPWMTSSIDAHTHGSRLIRCQVRVRVRVCTPCESKVKSNQVENQVKSKVKSRKSSQVQVVSTDLRERPRKTAAAYAYCSSKNHRLIQSADTHPSGDNTVS</sequence>
<reference evidence="2" key="1">
    <citation type="submission" date="2020-11" db="EMBL/GenBank/DDBJ databases">
        <authorList>
            <consortium name="DOE Joint Genome Institute"/>
            <person name="Ahrendt S."/>
            <person name="Riley R."/>
            <person name="Andreopoulos W."/>
            <person name="Labutti K."/>
            <person name="Pangilinan J."/>
            <person name="Ruiz-Duenas F.J."/>
            <person name="Barrasa J.M."/>
            <person name="Sanchez-Garcia M."/>
            <person name="Camarero S."/>
            <person name="Miyauchi S."/>
            <person name="Serrano A."/>
            <person name="Linde D."/>
            <person name="Babiker R."/>
            <person name="Drula E."/>
            <person name="Ayuso-Fernandez I."/>
            <person name="Pacheco R."/>
            <person name="Padilla G."/>
            <person name="Ferreira P."/>
            <person name="Barriuso J."/>
            <person name="Kellner H."/>
            <person name="Castanera R."/>
            <person name="Alfaro M."/>
            <person name="Ramirez L."/>
            <person name="Pisabarro A.G."/>
            <person name="Kuo A."/>
            <person name="Tritt A."/>
            <person name="Lipzen A."/>
            <person name="He G."/>
            <person name="Yan M."/>
            <person name="Ng V."/>
            <person name="Cullen D."/>
            <person name="Martin F."/>
            <person name="Rosso M.-N."/>
            <person name="Henrissat B."/>
            <person name="Hibbett D."/>
            <person name="Martinez A.T."/>
            <person name="Grigoriev I.V."/>
        </authorList>
    </citation>
    <scope>NUCLEOTIDE SEQUENCE</scope>
    <source>
        <strain evidence="2">CIRM-BRFM 674</strain>
    </source>
</reference>
<evidence type="ECO:0000256" key="1">
    <source>
        <dbReference type="SAM" id="MobiDB-lite"/>
    </source>
</evidence>
<name>A0A9P5YN36_9AGAR</name>
<evidence type="ECO:0000313" key="2">
    <source>
        <dbReference type="EMBL" id="KAF9471866.1"/>
    </source>
</evidence>
<proteinExistence type="predicted"/>
<protein>
    <submittedName>
        <fullName evidence="2">Uncharacterized protein</fullName>
    </submittedName>
</protein>
<organism evidence="2 3">
    <name type="scientific">Pholiota conissans</name>
    <dbReference type="NCBI Taxonomy" id="109636"/>
    <lineage>
        <taxon>Eukaryota</taxon>
        <taxon>Fungi</taxon>
        <taxon>Dikarya</taxon>
        <taxon>Basidiomycota</taxon>
        <taxon>Agaricomycotina</taxon>
        <taxon>Agaricomycetes</taxon>
        <taxon>Agaricomycetidae</taxon>
        <taxon>Agaricales</taxon>
        <taxon>Agaricineae</taxon>
        <taxon>Strophariaceae</taxon>
        <taxon>Pholiota</taxon>
    </lineage>
</organism>